<reference evidence="1" key="1">
    <citation type="submission" date="2018-05" db="EMBL/GenBank/DDBJ databases">
        <authorList>
            <person name="Lanie J.A."/>
            <person name="Ng W.-L."/>
            <person name="Kazmierczak K.M."/>
            <person name="Andrzejewski T.M."/>
            <person name="Davidsen T.M."/>
            <person name="Wayne K.J."/>
            <person name="Tettelin H."/>
            <person name="Glass J.I."/>
            <person name="Rusch D."/>
            <person name="Podicherti R."/>
            <person name="Tsui H.-C.T."/>
            <person name="Winkler M.E."/>
        </authorList>
    </citation>
    <scope>NUCLEOTIDE SEQUENCE</scope>
</reference>
<protein>
    <recommendedName>
        <fullName evidence="2">Haloacid dehalogenase-like hydrolase</fullName>
    </recommendedName>
</protein>
<sequence length="75" mass="8703">MIIGIDFDNTIARYDSLFEKVAKMNGLIHKNWKGKNKKELRDHLRQQPNGEVSWMKLQGLVYGKHMQGAEMMQGV</sequence>
<dbReference type="EMBL" id="UINC01225389">
    <property type="protein sequence ID" value="SVE55436.1"/>
    <property type="molecule type" value="Genomic_DNA"/>
</dbReference>
<organism evidence="1">
    <name type="scientific">marine metagenome</name>
    <dbReference type="NCBI Taxonomy" id="408172"/>
    <lineage>
        <taxon>unclassified sequences</taxon>
        <taxon>metagenomes</taxon>
        <taxon>ecological metagenomes</taxon>
    </lineage>
</organism>
<evidence type="ECO:0008006" key="2">
    <source>
        <dbReference type="Google" id="ProtNLM"/>
    </source>
</evidence>
<feature type="non-terminal residue" evidence="1">
    <location>
        <position position="75"/>
    </location>
</feature>
<accession>A0A383EF05</accession>
<gene>
    <name evidence="1" type="ORF">METZ01_LOCUS508290</name>
</gene>
<evidence type="ECO:0000313" key="1">
    <source>
        <dbReference type="EMBL" id="SVE55436.1"/>
    </source>
</evidence>
<proteinExistence type="predicted"/>
<dbReference type="AlphaFoldDB" id="A0A383EF05"/>
<name>A0A383EF05_9ZZZZ</name>